<feature type="compositionally biased region" description="Basic and acidic residues" evidence="1">
    <location>
        <begin position="303"/>
        <end position="316"/>
    </location>
</feature>
<reference evidence="3 4" key="1">
    <citation type="submission" date="2020-06" db="EMBL/GenBank/DDBJ databases">
        <authorList>
            <person name="Li R."/>
            <person name="Bekaert M."/>
        </authorList>
    </citation>
    <scope>NUCLEOTIDE SEQUENCE [LARGE SCALE GENOMIC DNA]</scope>
    <source>
        <strain evidence="4">wild</strain>
    </source>
</reference>
<evidence type="ECO:0000313" key="4">
    <source>
        <dbReference type="Proteomes" id="UP000507470"/>
    </source>
</evidence>
<dbReference type="GO" id="GO:0019902">
    <property type="term" value="F:phosphatase binding"/>
    <property type="evidence" value="ECO:0007669"/>
    <property type="project" value="TreeGrafter"/>
</dbReference>
<keyword evidence="4" id="KW-1185">Reference proteome</keyword>
<feature type="region of interest" description="Disordered" evidence="1">
    <location>
        <begin position="58"/>
        <end position="83"/>
    </location>
</feature>
<dbReference type="Proteomes" id="UP000507470">
    <property type="component" value="Unassembled WGS sequence"/>
</dbReference>
<dbReference type="PANTHER" id="PTHR22028:SF9">
    <property type="entry name" value="SFI1 SPINDLE BODY DOMAIN-CONTAINING PROTEIN"/>
    <property type="match status" value="1"/>
</dbReference>
<dbReference type="EMBL" id="CACVKT020000513">
    <property type="protein sequence ID" value="CAC5359544.1"/>
    <property type="molecule type" value="Genomic_DNA"/>
</dbReference>
<organism evidence="3 4">
    <name type="scientific">Mytilus coruscus</name>
    <name type="common">Sea mussel</name>
    <dbReference type="NCBI Taxonomy" id="42192"/>
    <lineage>
        <taxon>Eukaryota</taxon>
        <taxon>Metazoa</taxon>
        <taxon>Spiralia</taxon>
        <taxon>Lophotrochozoa</taxon>
        <taxon>Mollusca</taxon>
        <taxon>Bivalvia</taxon>
        <taxon>Autobranchia</taxon>
        <taxon>Pteriomorphia</taxon>
        <taxon>Mytilida</taxon>
        <taxon>Mytiloidea</taxon>
        <taxon>Mytilidae</taxon>
        <taxon>Mytilinae</taxon>
        <taxon>Mytilus</taxon>
    </lineage>
</organism>
<dbReference type="InterPro" id="IPR052270">
    <property type="entry name" value="CACF_protein"/>
</dbReference>
<feature type="compositionally biased region" description="Low complexity" evidence="1">
    <location>
        <begin position="2082"/>
        <end position="2095"/>
    </location>
</feature>
<dbReference type="OrthoDB" id="6075649at2759"/>
<gene>
    <name evidence="3" type="ORF">MCOR_2350</name>
</gene>
<dbReference type="InterPro" id="IPR013665">
    <property type="entry name" value="Sfi1_dom"/>
</dbReference>
<feature type="domain" description="Sfi1 spindle body" evidence="2">
    <location>
        <begin position="797"/>
        <end position="932"/>
    </location>
</feature>
<evidence type="ECO:0000256" key="1">
    <source>
        <dbReference type="SAM" id="MobiDB-lite"/>
    </source>
</evidence>
<evidence type="ECO:0000259" key="2">
    <source>
        <dbReference type="Pfam" id="PF08457"/>
    </source>
</evidence>
<dbReference type="Pfam" id="PF08457">
    <property type="entry name" value="Sfi1"/>
    <property type="match status" value="1"/>
</dbReference>
<sequence length="2107" mass="251557">MRTLSWKKLQFTDDEDETGLDFTDKIAALRSILKRPQGQNDYQNDEINGDADFVSPRLLGVDARNSKKKRSLQERQEEGNVTKKQVDEELAKMSYQNYEAMQHLEKYSGLLTSVGNKMNRKSDPSPKTKLVQDNMEFVLNGKDNQKMTSNGLDSKFKDLDQVPERDKATTCIYIHNYESSPKCQNCHSNLLCRNCPDHSRCHNCIQNMSYSSRQGNLTCPKCYAPLLENGASFDNPLSSSQRSSKFIQSNVPHFDPLWDGTSYDGENHRGKHLNKQKKRNDRKNDKDSSHVAQSNLKQRTSRKSSEKSHKSKHTFDNDLNQCDPGAMTLDDLREPPKSEKQRYNQREKSKSRYSSEERRTKSKARKKLEDEFESSDSSLKENFPHGKKIKSDDSSSHKSKFSDSQEKRLKSKVEELFGLPTGVIDIKIPKHLQNSGHGISEEIQREKIQRLGQMPNGLLPLSDNDGRLSDGISIDGSNKSSGSQSSTILAVELLRKLYNVDTKTREELILKAKCFRRWLENVRSSALKGQGVSLENVNSVEHAQLIETANYGVCLQRAPFKKDAKKWRRRWISHAGERAAYTLHKQHTLRKGMNAFKWAISRSRIQIEILQSRARGALINATFIKWKAKAEANIKMRLEMSFARWRVFTSESQKKDLRFSMELSLVKRLRSALDKKLLHQSLYQWSCRFQMRLKENAADHYFRSCLLHQAVEYWKQFTSLSKEKKCKMDIAMKQHNRKLVKQTFKTVTVVYHKHRVAREHHRTGTLHQVLTAWLHVTQILKQERHRDMLVSIEHWTITTLQSSFTQWREHLLTQRAQKASHKKLVRNAWKIWKIQWVTNVRERIEIEGKIRHDILQETFQMWKDNVARLKRRRHGAEVFIQRALVRQVIEAWHEHTSHRKMIRAFKRVFVHRMNEAVQVKYLSVWKKRFEDKLDLHRAKTFWSNTCARKAAVVWRTVCHHRLLDRLLVTTEPHRQLCLQKVMFDRWKEAKRKIDEEKHKADVTRAILENSLLKQHFIKWKEATEQRLKIRPMLMRKQGSLLSETFLSWHGLVQHKSECRKNKVLFDRKKLRAAFGDWRKQYLIHQLEVTIKAKTTTNQLRRCIIGWSAVIKRKHSAVKFHNQQMVKQLFYCWRGKAFDQIKDKHESRETKELNMYLMREYFKLWHKNVHQQISEREEAIQLMEQQRANFKVKSSFQSWRRLFRATIVARENQKLLVRRQLQKILTEWHDLTDFSVKDAIQKFAVQLGLQSPDGTPEGSVAVVDQLQNLTDFDHTDTHWSSFTSPALGTPRSRRMSSSRIAVDYDPDHKPSMADTTFLDNRFAIEHAVRTQRMREIVTMFIKRLRFWPLSNVFDQWKEFTARQREMKAATKQVKELHVQLQQKMVFRIWREAYDGSSKAKVQSNSSLQRRVFDAWYDFKCHSKYKKQLSALALHHYSMKIYRQIFPMWFEKAKEKRHTERIVHLWSTITPEEQSLLPLESSVKGRIQTKTLKKCFAIWSLKYQRITKLKNAYHRIVLERCLHIWFDWSSLKKEQRQKCNDFNTRRLQTQMFRTWCMRKKQMTSVNKKHQESWEIYQSEILQVWHQWAKANKKRRVLAQIVTHIRQRNTLCRNFVMWREQTQKLQLASKLYNLKLVQKVVIGWHDVAHTNKQLKQKVLNFQVKSYTKLVIRMFKTWHGAYVDRLQEYEEHEQYVQRVALQMARTWRYKAQKARGQRLLQYRQQLEMKKCFERWRYNYDRNLEREHQLKRLVDRKNWQLMGGFMDSWKTSLLAKQAIRLYNMKLTGTVLHYWHTFTQKSKRRLEVCAAYKEALSKRHVKSYFVYWVNMHRAQKSVEGHFHLKLQIQVLRSWHDYTKRKRHLMRLGAIMTCKVNKRIVSDVWSTMKCQFDYYNSLTETAEKIAEQKDIECVHSALHVWRERLNRVIARRCYHLLLARRGVRKWRQFVARKKLERKIDEEKIYKAVTHHNRKLCSIAMEAWLDEMKVVHHIQYRKKKLLQKFGSLWKYRVDLIYTAKCVENENLMKTAWRRWRVEFAKTTPLTKIDNFETKHLKSTVFYAWKDWYLRKKRSTIAMKRSPSLNHLQMSRSSSTESFSARPSQIPMPVYRDNHQ</sequence>
<name>A0A6J8A1T4_MYTCO</name>
<feature type="region of interest" description="Disordered" evidence="1">
    <location>
        <begin position="2076"/>
        <end position="2107"/>
    </location>
</feature>
<proteinExistence type="predicted"/>
<evidence type="ECO:0000313" key="3">
    <source>
        <dbReference type="EMBL" id="CAC5359544.1"/>
    </source>
</evidence>
<feature type="compositionally biased region" description="Basic residues" evidence="1">
    <location>
        <begin position="269"/>
        <end position="281"/>
    </location>
</feature>
<accession>A0A6J8A1T4</accession>
<feature type="compositionally biased region" description="Basic and acidic residues" evidence="1">
    <location>
        <begin position="71"/>
        <end position="83"/>
    </location>
</feature>
<feature type="region of interest" description="Disordered" evidence="1">
    <location>
        <begin position="262"/>
        <end position="407"/>
    </location>
</feature>
<feature type="compositionally biased region" description="Basic and acidic residues" evidence="1">
    <location>
        <begin position="378"/>
        <end position="407"/>
    </location>
</feature>
<dbReference type="PANTHER" id="PTHR22028">
    <property type="entry name" value="SFI1 SPINDLE BODY DOMAIN-CONTAINING PROTEIN-RELATED"/>
    <property type="match status" value="1"/>
</dbReference>
<feature type="compositionally biased region" description="Basic and acidic residues" evidence="1">
    <location>
        <begin position="330"/>
        <end position="359"/>
    </location>
</feature>
<protein>
    <submittedName>
        <fullName evidence="3">SFI1</fullName>
    </submittedName>
</protein>